<feature type="transmembrane region" description="Helical" evidence="13">
    <location>
        <begin position="205"/>
        <end position="231"/>
    </location>
</feature>
<proteinExistence type="inferred from homology"/>
<keyword evidence="6" id="KW-0915">Sodium</keyword>
<keyword evidence="8 13" id="KW-0472">Membrane</keyword>
<sequence>MAVDVTKVETERESPPFGTCEKVDKKRHESISFYADRYSYSDTACQKSCLQVTTIKRCGCCFVDFPCNPLNKTHVFDNLDLGPKVHFCNTTEYQACLYELDTSRASKFLAECYERCPPACSDINYDITLSMALWPSENRKDQYLQSFDNRHNATGSQEQFQALRQNLLLLSVYPETLKVDKYVTNAKYDWSILLSNFGGQLGLCIGFSILTALEIFELIFDIFTHLVFFFFPRIQSKVRVKVSDGNSRENPGRSNTTSSGQP</sequence>
<dbReference type="InterPro" id="IPR020903">
    <property type="entry name" value="ENaC_CS"/>
</dbReference>
<evidence type="ECO:0000256" key="8">
    <source>
        <dbReference type="ARBA" id="ARBA00023136"/>
    </source>
</evidence>
<keyword evidence="14" id="KW-1185">Reference proteome</keyword>
<keyword evidence="2 11" id="KW-0813">Transport</keyword>
<organism evidence="14 15">
    <name type="scientific">Aplysia californica</name>
    <name type="common">California sea hare</name>
    <dbReference type="NCBI Taxonomy" id="6500"/>
    <lineage>
        <taxon>Eukaryota</taxon>
        <taxon>Metazoa</taxon>
        <taxon>Spiralia</taxon>
        <taxon>Lophotrochozoa</taxon>
        <taxon>Mollusca</taxon>
        <taxon>Gastropoda</taxon>
        <taxon>Heterobranchia</taxon>
        <taxon>Euthyneura</taxon>
        <taxon>Tectipleura</taxon>
        <taxon>Aplysiida</taxon>
        <taxon>Aplysioidea</taxon>
        <taxon>Aplysiidae</taxon>
        <taxon>Aplysia</taxon>
    </lineage>
</organism>
<dbReference type="Gene3D" id="1.10.287.820">
    <property type="entry name" value="Acid-sensing ion channel domain"/>
    <property type="match status" value="1"/>
</dbReference>
<dbReference type="Gene3D" id="1.10.287.770">
    <property type="entry name" value="YojJ-like"/>
    <property type="match status" value="1"/>
</dbReference>
<evidence type="ECO:0000313" key="15">
    <source>
        <dbReference type="RefSeq" id="XP_005106187.1"/>
    </source>
</evidence>
<evidence type="ECO:0000313" key="14">
    <source>
        <dbReference type="Proteomes" id="UP000694888"/>
    </source>
</evidence>
<evidence type="ECO:0000256" key="4">
    <source>
        <dbReference type="ARBA" id="ARBA00022692"/>
    </source>
</evidence>
<evidence type="ECO:0000256" key="9">
    <source>
        <dbReference type="ARBA" id="ARBA00023201"/>
    </source>
</evidence>
<evidence type="ECO:0000256" key="10">
    <source>
        <dbReference type="ARBA" id="ARBA00023303"/>
    </source>
</evidence>
<evidence type="ECO:0000256" key="12">
    <source>
        <dbReference type="SAM" id="MobiDB-lite"/>
    </source>
</evidence>
<dbReference type="PRINTS" id="PR01078">
    <property type="entry name" value="AMINACHANNEL"/>
</dbReference>
<dbReference type="RefSeq" id="XP_005106187.1">
    <property type="nucleotide sequence ID" value="XM_005106130.1"/>
</dbReference>
<keyword evidence="4 11" id="KW-0812">Transmembrane</keyword>
<evidence type="ECO:0000256" key="7">
    <source>
        <dbReference type="ARBA" id="ARBA00023065"/>
    </source>
</evidence>
<dbReference type="PANTHER" id="PTHR11690:SF248">
    <property type="entry name" value="PICKPOCKET 17, ISOFORM A"/>
    <property type="match status" value="1"/>
</dbReference>
<dbReference type="PANTHER" id="PTHR11690">
    <property type="entry name" value="AMILORIDE-SENSITIVE SODIUM CHANNEL-RELATED"/>
    <property type="match status" value="1"/>
</dbReference>
<keyword evidence="10 11" id="KW-0407">Ion channel</keyword>
<dbReference type="PROSITE" id="PS01206">
    <property type="entry name" value="ASC"/>
    <property type="match status" value="1"/>
</dbReference>
<evidence type="ECO:0000256" key="11">
    <source>
        <dbReference type="RuleBase" id="RU000679"/>
    </source>
</evidence>
<accession>A0ABM0K0Y7</accession>
<dbReference type="Proteomes" id="UP000694888">
    <property type="component" value="Unplaced"/>
</dbReference>
<dbReference type="InterPro" id="IPR001873">
    <property type="entry name" value="ENaC"/>
</dbReference>
<comment type="subcellular location">
    <subcellularLocation>
        <location evidence="1">Membrane</location>
        <topology evidence="1">Multi-pass membrane protein</topology>
    </subcellularLocation>
</comment>
<feature type="compositionally biased region" description="Polar residues" evidence="12">
    <location>
        <begin position="252"/>
        <end position="262"/>
    </location>
</feature>
<evidence type="ECO:0000256" key="2">
    <source>
        <dbReference type="ARBA" id="ARBA00022448"/>
    </source>
</evidence>
<dbReference type="GeneID" id="101857818"/>
<reference evidence="15" key="1">
    <citation type="submission" date="2025-08" db="UniProtKB">
        <authorList>
            <consortium name="RefSeq"/>
        </authorList>
    </citation>
    <scope>IDENTIFICATION</scope>
</reference>
<comment type="similarity">
    <text evidence="11">Belongs to the amiloride-sensitive sodium channel (TC 1.A.6) family.</text>
</comment>
<gene>
    <name evidence="15" type="primary">LOC101857818</name>
</gene>
<name>A0ABM0K0Y7_APLCA</name>
<keyword evidence="9 11" id="KW-0739">Sodium transport</keyword>
<evidence type="ECO:0000256" key="6">
    <source>
        <dbReference type="ARBA" id="ARBA00023053"/>
    </source>
</evidence>
<keyword evidence="5 13" id="KW-1133">Transmembrane helix</keyword>
<protein>
    <submittedName>
        <fullName evidence="15">Amiloride-sensitive sodium channel subunit alpha-like</fullName>
    </submittedName>
</protein>
<evidence type="ECO:0000256" key="3">
    <source>
        <dbReference type="ARBA" id="ARBA00022461"/>
    </source>
</evidence>
<evidence type="ECO:0000256" key="1">
    <source>
        <dbReference type="ARBA" id="ARBA00004141"/>
    </source>
</evidence>
<keyword evidence="3 11" id="KW-0894">Sodium channel</keyword>
<keyword evidence="7 11" id="KW-0406">Ion transport</keyword>
<dbReference type="Pfam" id="PF00858">
    <property type="entry name" value="ASC"/>
    <property type="match status" value="1"/>
</dbReference>
<feature type="region of interest" description="Disordered" evidence="12">
    <location>
        <begin position="242"/>
        <end position="262"/>
    </location>
</feature>
<evidence type="ECO:0000256" key="13">
    <source>
        <dbReference type="SAM" id="Phobius"/>
    </source>
</evidence>
<evidence type="ECO:0000256" key="5">
    <source>
        <dbReference type="ARBA" id="ARBA00022989"/>
    </source>
</evidence>